<dbReference type="Proteomes" id="UP000196536">
    <property type="component" value="Unassembled WGS sequence"/>
</dbReference>
<evidence type="ECO:0000313" key="2">
    <source>
        <dbReference type="EMBL" id="OUY07459.1"/>
    </source>
</evidence>
<accession>A0A1Z9YZ19</accession>
<reference evidence="2 3" key="1">
    <citation type="submission" date="2017-05" db="EMBL/GenBank/DDBJ databases">
        <title>Acinetobacter populi ANC 5415 (= PBJ7), whole genome shotgun sequencing project.</title>
        <authorList>
            <person name="Nemec A."/>
            <person name="Radolfova-Krizova L."/>
        </authorList>
    </citation>
    <scope>NUCLEOTIDE SEQUENCE [LARGE SCALE GENOMIC DNA]</scope>
    <source>
        <strain evidence="2 3">PBJ7</strain>
    </source>
</reference>
<dbReference type="RefSeq" id="WP_087620010.1">
    <property type="nucleotide sequence ID" value="NZ_NEXX01000002.1"/>
</dbReference>
<comment type="caution">
    <text evidence="2">The sequence shown here is derived from an EMBL/GenBank/DDBJ whole genome shotgun (WGS) entry which is preliminary data.</text>
</comment>
<feature type="transmembrane region" description="Helical" evidence="1">
    <location>
        <begin position="50"/>
        <end position="68"/>
    </location>
</feature>
<keyword evidence="1" id="KW-0472">Membrane</keyword>
<feature type="transmembrane region" description="Helical" evidence="1">
    <location>
        <begin position="95"/>
        <end position="116"/>
    </location>
</feature>
<keyword evidence="3" id="KW-1185">Reference proteome</keyword>
<dbReference type="EMBL" id="NEXX01000002">
    <property type="protein sequence ID" value="OUY07459.1"/>
    <property type="molecule type" value="Genomic_DNA"/>
</dbReference>
<evidence type="ECO:0000313" key="3">
    <source>
        <dbReference type="Proteomes" id="UP000196536"/>
    </source>
</evidence>
<feature type="transmembrane region" description="Helical" evidence="1">
    <location>
        <begin position="23"/>
        <end position="43"/>
    </location>
</feature>
<organism evidence="2 3">
    <name type="scientific">Acinetobacter populi</name>
    <dbReference type="NCBI Taxonomy" id="1582270"/>
    <lineage>
        <taxon>Bacteria</taxon>
        <taxon>Pseudomonadati</taxon>
        <taxon>Pseudomonadota</taxon>
        <taxon>Gammaproteobacteria</taxon>
        <taxon>Moraxellales</taxon>
        <taxon>Moraxellaceae</taxon>
        <taxon>Acinetobacter</taxon>
    </lineage>
</organism>
<evidence type="ECO:0000256" key="1">
    <source>
        <dbReference type="SAM" id="Phobius"/>
    </source>
</evidence>
<dbReference type="OrthoDB" id="6657720at2"/>
<sequence length="130" mass="14195">MLDQLTLWWNSFLSLFDAIPEDSIAVTVYIGGTLIALWAWYGIARRLPSPLGGITWIILFAILATPTVSEGDNAGIAPAIIGLIFGVLTKEEPLILSNLLYILVVAGLGFFIGYCWSKYQANKEDQTVSS</sequence>
<dbReference type="AlphaFoldDB" id="A0A1Z9YZ19"/>
<name>A0A1Z9YZ19_9GAMM</name>
<gene>
    <name evidence="2" type="ORF">CAP51_06815</name>
</gene>
<keyword evidence="1" id="KW-1133">Transmembrane helix</keyword>
<keyword evidence="1" id="KW-0812">Transmembrane</keyword>
<protein>
    <submittedName>
        <fullName evidence="2">Uncharacterized protein</fullName>
    </submittedName>
</protein>
<proteinExistence type="predicted"/>